<reference evidence="3" key="1">
    <citation type="journal article" date="2023" name="Int. J. Syst. Evol. Microbiol.">
        <title>Collibacillus ludicampi gen. nov., sp. nov., a new soil bacterium of the family Alicyclobacillaceae.</title>
        <authorList>
            <person name="Jojima T."/>
            <person name="Ioku Y."/>
            <person name="Fukuta Y."/>
            <person name="Shirasaka N."/>
            <person name="Matsumura Y."/>
            <person name="Mori M."/>
        </authorList>
    </citation>
    <scope>NUCLEOTIDE SEQUENCE</scope>
    <source>
        <strain evidence="3">TP075</strain>
    </source>
</reference>
<gene>
    <name evidence="3" type="ORF">DNHGIG_28250</name>
</gene>
<feature type="signal peptide" evidence="1">
    <location>
        <begin position="1"/>
        <end position="35"/>
    </location>
</feature>
<dbReference type="AlphaFoldDB" id="A0AAV4LHP3"/>
<evidence type="ECO:0000313" key="4">
    <source>
        <dbReference type="Proteomes" id="UP001057291"/>
    </source>
</evidence>
<keyword evidence="1" id="KW-0732">Signal</keyword>
<evidence type="ECO:0000259" key="2">
    <source>
        <dbReference type="Pfam" id="PF07833"/>
    </source>
</evidence>
<feature type="domain" description="Copper amine oxidase-like N-terminal" evidence="2">
    <location>
        <begin position="53"/>
        <end position="177"/>
    </location>
</feature>
<dbReference type="Proteomes" id="UP001057291">
    <property type="component" value="Unassembled WGS sequence"/>
</dbReference>
<dbReference type="SUPFAM" id="SSF55383">
    <property type="entry name" value="Copper amine oxidase, domain N"/>
    <property type="match status" value="1"/>
</dbReference>
<evidence type="ECO:0000256" key="1">
    <source>
        <dbReference type="SAM" id="SignalP"/>
    </source>
</evidence>
<feature type="chain" id="PRO_5043394222" description="Copper amine oxidase-like N-terminal domain-containing protein" evidence="1">
    <location>
        <begin position="36"/>
        <end position="480"/>
    </location>
</feature>
<name>A0AAV4LHP3_9BACL</name>
<evidence type="ECO:0000313" key="3">
    <source>
        <dbReference type="EMBL" id="GIM47276.1"/>
    </source>
</evidence>
<dbReference type="Gene3D" id="3.30.457.10">
    <property type="entry name" value="Copper amine oxidase-like, N-terminal domain"/>
    <property type="match status" value="1"/>
</dbReference>
<protein>
    <recommendedName>
        <fullName evidence="2">Copper amine oxidase-like N-terminal domain-containing protein</fullName>
    </recommendedName>
</protein>
<comment type="caution">
    <text evidence="3">The sequence shown here is derived from an EMBL/GenBank/DDBJ whole genome shotgun (WGS) entry which is preliminary data.</text>
</comment>
<dbReference type="Pfam" id="PF07833">
    <property type="entry name" value="Cu_amine_oxidN1"/>
    <property type="match status" value="1"/>
</dbReference>
<sequence>MGARRNQRVRKLLAVLSISSLLTTGVSSVSEHTYAADTRVITATTQPIVFQFNGQWVSLGSDYTAINYNGRIYVPARFVAENMGANVVWDASKQTIIFTSGSYQSNHSSPYKNNEGENKSTQITAVTQNIKFIFNGVEKKLGNDYVAINYNDRIYVPLRFVAENLGSVVSWYDNGYTQNICINWAKPPGDSLLKYFASIHPNETIGLAKTVWFDDNKPYLVVATKPNWTNHMMASIFFVSSDLKISEFPSKIEYPVAIETIPQKNGNLISVYGNAGAHTSFDSIFYLENDQPSLLKEFMGNNGVFTWLQDGVLHVHVSNRTYKWDLVTSDGRKDDSSINDLYQFDDSSLTFDQIDKYRTGVFYLWNMQSNSRVDASFSVRYIKFLLSGTQNDYPAFWSQSATSNYERLRPSLSFVKDDQADIISMQTIAENNDHADYLYRANGHSLLISLRKDSTWQVTGFTLDPDAQTISQLMSGSNSN</sequence>
<proteinExistence type="predicted"/>
<keyword evidence="4" id="KW-1185">Reference proteome</keyword>
<dbReference type="InterPro" id="IPR036582">
    <property type="entry name" value="Mao_N_sf"/>
</dbReference>
<accession>A0AAV4LHP3</accession>
<dbReference type="InterPro" id="IPR012854">
    <property type="entry name" value="Cu_amine_oxidase-like_N"/>
</dbReference>
<dbReference type="EMBL" id="BOQE01000001">
    <property type="protein sequence ID" value="GIM47276.1"/>
    <property type="molecule type" value="Genomic_DNA"/>
</dbReference>
<organism evidence="3 4">
    <name type="scientific">Collibacillus ludicampi</name>
    <dbReference type="NCBI Taxonomy" id="2771369"/>
    <lineage>
        <taxon>Bacteria</taxon>
        <taxon>Bacillati</taxon>
        <taxon>Bacillota</taxon>
        <taxon>Bacilli</taxon>
        <taxon>Bacillales</taxon>
        <taxon>Alicyclobacillaceae</taxon>
        <taxon>Collibacillus</taxon>
    </lineage>
</organism>